<evidence type="ECO:0000256" key="1">
    <source>
        <dbReference type="SAM" id="MobiDB-lite"/>
    </source>
</evidence>
<gene>
    <name evidence="2" type="ORF">HXL68_10235</name>
</gene>
<accession>A0A930BT67</accession>
<feature type="compositionally biased region" description="Basic and acidic residues" evidence="1">
    <location>
        <begin position="1"/>
        <end position="10"/>
    </location>
</feature>
<feature type="region of interest" description="Disordered" evidence="1">
    <location>
        <begin position="1"/>
        <end position="20"/>
    </location>
</feature>
<dbReference type="Gene3D" id="1.10.10.1130">
    <property type="entry name" value="Uncharacterised protein PF10982, DUF2789"/>
    <property type="match status" value="1"/>
</dbReference>
<dbReference type="EMBL" id="JABZMI010000200">
    <property type="protein sequence ID" value="MBF1165410.1"/>
    <property type="molecule type" value="Genomic_DNA"/>
</dbReference>
<organism evidence="2 3">
    <name type="scientific">Dechloromonas agitata</name>
    <dbReference type="NCBI Taxonomy" id="73030"/>
    <lineage>
        <taxon>Bacteria</taxon>
        <taxon>Pseudomonadati</taxon>
        <taxon>Pseudomonadota</taxon>
        <taxon>Betaproteobacteria</taxon>
        <taxon>Rhodocyclales</taxon>
        <taxon>Azonexaceae</taxon>
        <taxon>Dechloromonas</taxon>
    </lineage>
</organism>
<dbReference type="InterPro" id="IPR021250">
    <property type="entry name" value="DUF2789"/>
</dbReference>
<protein>
    <submittedName>
        <fullName evidence="2">DUF2789 family protein</fullName>
    </submittedName>
</protein>
<dbReference type="Proteomes" id="UP000718593">
    <property type="component" value="Unassembled WGS sequence"/>
</dbReference>
<reference evidence="2" key="1">
    <citation type="submission" date="2020-04" db="EMBL/GenBank/DDBJ databases">
        <title>Deep metagenomics examines the oral microbiome during advanced dental caries in children, revealing novel taxa and co-occurrences with host molecules.</title>
        <authorList>
            <person name="Baker J.L."/>
            <person name="Morton J.T."/>
            <person name="Dinis M."/>
            <person name="Alvarez R."/>
            <person name="Tran N.C."/>
            <person name="Knight R."/>
            <person name="Edlund A."/>
        </authorList>
    </citation>
    <scope>NUCLEOTIDE SEQUENCE</scope>
    <source>
        <strain evidence="2">JCVI_32_bin.24</strain>
    </source>
</reference>
<evidence type="ECO:0000313" key="3">
    <source>
        <dbReference type="Proteomes" id="UP000718593"/>
    </source>
</evidence>
<dbReference type="AlphaFoldDB" id="A0A930BT67"/>
<dbReference type="Pfam" id="PF10982">
    <property type="entry name" value="DUF2789"/>
    <property type="match status" value="1"/>
</dbReference>
<proteinExistence type="predicted"/>
<name>A0A930BT67_9RHOO</name>
<comment type="caution">
    <text evidence="2">The sequence shown here is derived from an EMBL/GenBank/DDBJ whole genome shotgun (WGS) entry which is preliminary data.</text>
</comment>
<evidence type="ECO:0000313" key="2">
    <source>
        <dbReference type="EMBL" id="MBF1165410.1"/>
    </source>
</evidence>
<sequence>MSLPNHERNHGFPSSQPGQAAFLRDEWRENDDWAEAVDELSLLLHN</sequence>
<dbReference type="InterPro" id="IPR038086">
    <property type="entry name" value="DUF2789_sf"/>
</dbReference>